<feature type="non-terminal residue" evidence="2">
    <location>
        <position position="1"/>
    </location>
</feature>
<accession>A0AAD8A284</accession>
<keyword evidence="1" id="KW-0812">Transmembrane</keyword>
<feature type="non-terminal residue" evidence="2">
    <location>
        <position position="123"/>
    </location>
</feature>
<dbReference type="Proteomes" id="UP001233999">
    <property type="component" value="Unassembled WGS sequence"/>
</dbReference>
<proteinExistence type="predicted"/>
<keyword evidence="3" id="KW-1185">Reference proteome</keyword>
<gene>
    <name evidence="2" type="ORF">L9F63_016337</name>
</gene>
<name>A0AAD8A284_DIPPU</name>
<evidence type="ECO:0000256" key="1">
    <source>
        <dbReference type="SAM" id="Phobius"/>
    </source>
</evidence>
<dbReference type="EMBL" id="JASPKZ010004201">
    <property type="protein sequence ID" value="KAJ9590626.1"/>
    <property type="molecule type" value="Genomic_DNA"/>
</dbReference>
<feature type="transmembrane region" description="Helical" evidence="1">
    <location>
        <begin position="64"/>
        <end position="86"/>
    </location>
</feature>
<reference evidence="2" key="1">
    <citation type="journal article" date="2023" name="IScience">
        <title>Live-bearing cockroach genome reveals convergent evolutionary mechanisms linked to viviparity in insects and beyond.</title>
        <authorList>
            <person name="Fouks B."/>
            <person name="Harrison M.C."/>
            <person name="Mikhailova A.A."/>
            <person name="Marchal E."/>
            <person name="English S."/>
            <person name="Carruthers M."/>
            <person name="Jennings E.C."/>
            <person name="Chiamaka E.L."/>
            <person name="Frigard R.A."/>
            <person name="Pippel M."/>
            <person name="Attardo G.M."/>
            <person name="Benoit J.B."/>
            <person name="Bornberg-Bauer E."/>
            <person name="Tobe S.S."/>
        </authorList>
    </citation>
    <scope>NUCLEOTIDE SEQUENCE</scope>
    <source>
        <strain evidence="2">Stay&amp;Tobe</strain>
    </source>
</reference>
<evidence type="ECO:0000313" key="2">
    <source>
        <dbReference type="EMBL" id="KAJ9590626.1"/>
    </source>
</evidence>
<sequence length="123" mass="14655">SSVVQRIITRARMLRKSPFRIHLMVFTGILYVLTFRALTVTVIFFDVIVWDYAELRTAKNSHTFITFTISNFVLRTIFETVFFVLFSMRYISPLHMLHTIFQVLPVFSFHRILRAKDVYFPVK</sequence>
<keyword evidence="1" id="KW-1133">Transmembrane helix</keyword>
<organism evidence="2 3">
    <name type="scientific">Diploptera punctata</name>
    <name type="common">Pacific beetle cockroach</name>
    <dbReference type="NCBI Taxonomy" id="6984"/>
    <lineage>
        <taxon>Eukaryota</taxon>
        <taxon>Metazoa</taxon>
        <taxon>Ecdysozoa</taxon>
        <taxon>Arthropoda</taxon>
        <taxon>Hexapoda</taxon>
        <taxon>Insecta</taxon>
        <taxon>Pterygota</taxon>
        <taxon>Neoptera</taxon>
        <taxon>Polyneoptera</taxon>
        <taxon>Dictyoptera</taxon>
        <taxon>Blattodea</taxon>
        <taxon>Blaberoidea</taxon>
        <taxon>Blaberidae</taxon>
        <taxon>Diplopterinae</taxon>
        <taxon>Diploptera</taxon>
    </lineage>
</organism>
<comment type="caution">
    <text evidence="2">The sequence shown here is derived from an EMBL/GenBank/DDBJ whole genome shotgun (WGS) entry which is preliminary data.</text>
</comment>
<keyword evidence="1" id="KW-0472">Membrane</keyword>
<evidence type="ECO:0000313" key="3">
    <source>
        <dbReference type="Proteomes" id="UP001233999"/>
    </source>
</evidence>
<dbReference type="AlphaFoldDB" id="A0AAD8A284"/>
<protein>
    <submittedName>
        <fullName evidence="2">Uncharacterized protein</fullName>
    </submittedName>
</protein>
<reference evidence="2" key="2">
    <citation type="submission" date="2023-05" db="EMBL/GenBank/DDBJ databases">
        <authorList>
            <person name="Fouks B."/>
        </authorList>
    </citation>
    <scope>NUCLEOTIDE SEQUENCE</scope>
    <source>
        <strain evidence="2">Stay&amp;Tobe</strain>
        <tissue evidence="2">Testes</tissue>
    </source>
</reference>
<feature type="transmembrane region" description="Helical" evidence="1">
    <location>
        <begin position="21"/>
        <end position="44"/>
    </location>
</feature>